<dbReference type="InterPro" id="IPR043502">
    <property type="entry name" value="DNA/RNA_pol_sf"/>
</dbReference>
<dbReference type="InterPro" id="IPR043128">
    <property type="entry name" value="Rev_trsase/Diguanyl_cyclase"/>
</dbReference>
<protein>
    <submittedName>
        <fullName evidence="3">Uncharacterized protein</fullName>
    </submittedName>
</protein>
<dbReference type="InterPro" id="IPR012337">
    <property type="entry name" value="RNaseH-like_sf"/>
</dbReference>
<dbReference type="Pfam" id="PF13456">
    <property type="entry name" value="RVT_3"/>
    <property type="match status" value="1"/>
</dbReference>
<accession>A0AAD4YR26</accession>
<dbReference type="AlphaFoldDB" id="A0AAD4YR26"/>
<dbReference type="InterPro" id="IPR036397">
    <property type="entry name" value="RNaseH_sf"/>
</dbReference>
<keyword evidence="4" id="KW-1185">Reference proteome</keyword>
<dbReference type="Pfam" id="PF00078">
    <property type="entry name" value="RVT_1"/>
    <property type="match status" value="1"/>
</dbReference>
<dbReference type="InterPro" id="IPR000477">
    <property type="entry name" value="RT_dom"/>
</dbReference>
<dbReference type="PROSITE" id="PS50879">
    <property type="entry name" value="RNASE_H_1"/>
    <property type="match status" value="1"/>
</dbReference>
<feature type="domain" description="RNase H type-1" evidence="2">
    <location>
        <begin position="255"/>
        <end position="384"/>
    </location>
</feature>
<dbReference type="CDD" id="cd09279">
    <property type="entry name" value="RNase_HI_like"/>
    <property type="match status" value="1"/>
</dbReference>
<dbReference type="SUPFAM" id="SSF56672">
    <property type="entry name" value="DNA/RNA polymerases"/>
    <property type="match status" value="1"/>
</dbReference>
<gene>
    <name evidence="3" type="ORF">L3X38_037837</name>
</gene>
<sequence length="593" mass="67323">MPFGLKNAGATYQRLVNRIFARYIGSIMEVYVDDMLVKSRTTEEHLHNLSIMFGILKDYRMRLNPMKCAFGVSSEKFLGFMISHRGIEANPEKIKAIIDIERPKTTKDIQSLTGRVAVLTRFISKATDKCVPFFKALKGGKQNIIWTVECDKAFQDLKNYMSKAPCYQNHCLGKFSPYTFRKALQNAELRYPPLEQLALALMVSAQRLRPYFQAHRIKFISRPAEKGQAIADFISEQVTEIGLPNELDAERFDHSTLVWILHVDGLANQQGCGAGLVLTTPDGLKIEYALRFDFRTSNNEAEYEALLAGLRLAKSMNAKQIRIHSDSQLIVNQVTADFAAKDASMHAYLSTTHQLLQSFRAYEIKQIPRSENSHADALARLASAINDKIGRKVPIEILAQPSTVASETFAVRYEDTWMSPIYSCLTNGTLPEDKAQARKLRYRSVRYTVINDVLYKRGYTTPYLKCLTAEQGDYVLWEIHNGVYGDHFGFRSLAHKVFRQGYFWLTMHQEANSLVKRCDKCQRFGNIPHIPAEPLTPIVSPWPFAQWGLDLIGPMPQGKGQVKYAVVAVDYFTKWVEAEPLATITAAKMEDFI</sequence>
<dbReference type="PANTHER" id="PTHR48475:SF2">
    <property type="entry name" value="RIBONUCLEASE H"/>
    <property type="match status" value="1"/>
</dbReference>
<organism evidence="3 4">
    <name type="scientific">Prunus dulcis</name>
    <name type="common">Almond</name>
    <name type="synonym">Amygdalus dulcis</name>
    <dbReference type="NCBI Taxonomy" id="3755"/>
    <lineage>
        <taxon>Eukaryota</taxon>
        <taxon>Viridiplantae</taxon>
        <taxon>Streptophyta</taxon>
        <taxon>Embryophyta</taxon>
        <taxon>Tracheophyta</taxon>
        <taxon>Spermatophyta</taxon>
        <taxon>Magnoliopsida</taxon>
        <taxon>eudicotyledons</taxon>
        <taxon>Gunneridae</taxon>
        <taxon>Pentapetalae</taxon>
        <taxon>rosids</taxon>
        <taxon>fabids</taxon>
        <taxon>Rosales</taxon>
        <taxon>Rosaceae</taxon>
        <taxon>Amygdaloideae</taxon>
        <taxon>Amygdaleae</taxon>
        <taxon>Prunus</taxon>
    </lineage>
</organism>
<dbReference type="GO" id="GO:0003676">
    <property type="term" value="F:nucleic acid binding"/>
    <property type="evidence" value="ECO:0007669"/>
    <property type="project" value="InterPro"/>
</dbReference>
<dbReference type="Pfam" id="PF17921">
    <property type="entry name" value="Integrase_H2C2"/>
    <property type="match status" value="1"/>
</dbReference>
<dbReference type="GO" id="GO:0004523">
    <property type="term" value="F:RNA-DNA hybrid ribonuclease activity"/>
    <property type="evidence" value="ECO:0007669"/>
    <property type="project" value="InterPro"/>
</dbReference>
<evidence type="ECO:0000259" key="2">
    <source>
        <dbReference type="PROSITE" id="PS50879"/>
    </source>
</evidence>
<evidence type="ECO:0000313" key="4">
    <source>
        <dbReference type="Proteomes" id="UP001054821"/>
    </source>
</evidence>
<comment type="caution">
    <text evidence="3">The sequence shown here is derived from an EMBL/GenBank/DDBJ whole genome shotgun (WGS) entry which is preliminary data.</text>
</comment>
<dbReference type="CDD" id="cd01647">
    <property type="entry name" value="RT_LTR"/>
    <property type="match status" value="1"/>
</dbReference>
<proteinExistence type="predicted"/>
<reference evidence="3 4" key="1">
    <citation type="journal article" date="2022" name="G3 (Bethesda)">
        <title>Whole-genome sequence and methylome profiling of the almond [Prunus dulcis (Mill.) D.A. Webb] cultivar 'Nonpareil'.</title>
        <authorList>
            <person name="D'Amico-Willman K.M."/>
            <person name="Ouma W.Z."/>
            <person name="Meulia T."/>
            <person name="Sideli G.M."/>
            <person name="Gradziel T.M."/>
            <person name="Fresnedo-Ramirez J."/>
        </authorList>
    </citation>
    <scope>NUCLEOTIDE SEQUENCE [LARGE SCALE GENOMIC DNA]</scope>
    <source>
        <strain evidence="3">Clone GOH B32 T37-40</strain>
    </source>
</reference>
<dbReference type="Gene3D" id="1.10.340.70">
    <property type="match status" value="1"/>
</dbReference>
<name>A0AAD4YR26_PRUDU</name>
<dbReference type="PANTHER" id="PTHR48475">
    <property type="entry name" value="RIBONUCLEASE H"/>
    <property type="match status" value="1"/>
</dbReference>
<evidence type="ECO:0000259" key="1">
    <source>
        <dbReference type="PROSITE" id="PS50878"/>
    </source>
</evidence>
<dbReference type="InterPro" id="IPR002156">
    <property type="entry name" value="RNaseH_domain"/>
</dbReference>
<dbReference type="EMBL" id="JAJFAZ020000007">
    <property type="protein sequence ID" value="KAI5318129.1"/>
    <property type="molecule type" value="Genomic_DNA"/>
</dbReference>
<dbReference type="Proteomes" id="UP001054821">
    <property type="component" value="Chromosome 7"/>
</dbReference>
<dbReference type="Gene3D" id="3.30.420.10">
    <property type="entry name" value="Ribonuclease H-like superfamily/Ribonuclease H"/>
    <property type="match status" value="2"/>
</dbReference>
<dbReference type="Gene3D" id="3.30.70.270">
    <property type="match status" value="2"/>
</dbReference>
<dbReference type="SUPFAM" id="SSF53098">
    <property type="entry name" value="Ribonuclease H-like"/>
    <property type="match status" value="2"/>
</dbReference>
<dbReference type="PROSITE" id="PS50878">
    <property type="entry name" value="RT_POL"/>
    <property type="match status" value="1"/>
</dbReference>
<dbReference type="InterPro" id="IPR041588">
    <property type="entry name" value="Integrase_H2C2"/>
</dbReference>
<feature type="domain" description="Reverse transcriptase" evidence="1">
    <location>
        <begin position="1"/>
        <end position="82"/>
    </location>
</feature>
<evidence type="ECO:0000313" key="3">
    <source>
        <dbReference type="EMBL" id="KAI5318129.1"/>
    </source>
</evidence>